<accession>A0A0D8XG18</accession>
<dbReference type="PANTHER" id="PTHR46705:SF3">
    <property type="entry name" value="DOMAIN OF UNKNOWN FUNCTION DB DOMAIN-CONTAINING PROTEIN"/>
    <property type="match status" value="1"/>
</dbReference>
<proteinExistence type="predicted"/>
<reference evidence="3" key="2">
    <citation type="journal article" date="2016" name="Sci. Rep.">
        <title>Dictyocaulus viviparus genome, variome and transcriptome elucidate lungworm biology and support future intervention.</title>
        <authorList>
            <person name="McNulty S.N."/>
            <person name="Strube C."/>
            <person name="Rosa B.A."/>
            <person name="Martin J.C."/>
            <person name="Tyagi R."/>
            <person name="Choi Y.J."/>
            <person name="Wang Q."/>
            <person name="Hallsworth Pepin K."/>
            <person name="Zhang X."/>
            <person name="Ozersky P."/>
            <person name="Wilson R.K."/>
            <person name="Sternberg P.W."/>
            <person name="Gasser R.B."/>
            <person name="Mitreva M."/>
        </authorList>
    </citation>
    <scope>NUCLEOTIDE SEQUENCE [LARGE SCALE GENOMIC DNA]</scope>
    <source>
        <strain evidence="3">HannoverDv2000</strain>
    </source>
</reference>
<keyword evidence="3" id="KW-1185">Reference proteome</keyword>
<dbReference type="AlphaFoldDB" id="A0A0D8XG18"/>
<dbReference type="Proteomes" id="UP000053766">
    <property type="component" value="Unassembled WGS sequence"/>
</dbReference>
<dbReference type="EMBL" id="KN716641">
    <property type="protein sequence ID" value="KJH42657.1"/>
    <property type="molecule type" value="Genomic_DNA"/>
</dbReference>
<protein>
    <submittedName>
        <fullName evidence="2">DB module</fullName>
    </submittedName>
</protein>
<feature type="domain" description="Domain of unknown function DB" evidence="1">
    <location>
        <begin position="120"/>
        <end position="222"/>
    </location>
</feature>
<gene>
    <name evidence="2" type="ORF">DICVIV_11342</name>
</gene>
<evidence type="ECO:0000313" key="3">
    <source>
        <dbReference type="Proteomes" id="UP000053766"/>
    </source>
</evidence>
<dbReference type="PANTHER" id="PTHR46705">
    <property type="entry name" value="PROTEIN CBG09805"/>
    <property type="match status" value="1"/>
</dbReference>
<name>A0A0D8XG18_DICVI</name>
<evidence type="ECO:0000313" key="2">
    <source>
        <dbReference type="EMBL" id="KJH42657.1"/>
    </source>
</evidence>
<reference evidence="2 3" key="1">
    <citation type="submission" date="2013-11" db="EMBL/GenBank/DDBJ databases">
        <title>Draft genome of the bovine lungworm Dictyocaulus viviparus.</title>
        <authorList>
            <person name="Mitreva M."/>
        </authorList>
    </citation>
    <scope>NUCLEOTIDE SEQUENCE [LARGE SCALE GENOMIC DNA]</scope>
    <source>
        <strain evidence="2 3">HannoverDv2000</strain>
    </source>
</reference>
<organism evidence="2 3">
    <name type="scientific">Dictyocaulus viviparus</name>
    <name type="common">Bovine lungworm</name>
    <dbReference type="NCBI Taxonomy" id="29172"/>
    <lineage>
        <taxon>Eukaryota</taxon>
        <taxon>Metazoa</taxon>
        <taxon>Ecdysozoa</taxon>
        <taxon>Nematoda</taxon>
        <taxon>Chromadorea</taxon>
        <taxon>Rhabditida</taxon>
        <taxon>Rhabditina</taxon>
        <taxon>Rhabditomorpha</taxon>
        <taxon>Strongyloidea</taxon>
        <taxon>Metastrongylidae</taxon>
        <taxon>Dictyocaulus</taxon>
    </lineage>
</organism>
<dbReference type="OrthoDB" id="5843172at2759"/>
<dbReference type="InterPro" id="IPR002602">
    <property type="entry name" value="DB"/>
</dbReference>
<dbReference type="Pfam" id="PF01682">
    <property type="entry name" value="DB"/>
    <property type="match status" value="1"/>
</dbReference>
<evidence type="ECO:0000259" key="1">
    <source>
        <dbReference type="Pfam" id="PF01682"/>
    </source>
</evidence>
<dbReference type="STRING" id="29172.A0A0D8XG18"/>
<sequence>MGSSREEKTTDGQKSAALCPRECIFKRCGSGSGSGCCQRSPPPPVVSCGSGCQQGYQCGPYGCSRRKALSALTARIDGVIVGDDYGEEAYTVPLAGKPSNIVSNFTSDKLTNPNNIFHMCCEARGLPDVCLRLCHFNHYTANSLERMFHKEDGCPIEAAHEIHYCAAQGLDHTECCQQNGVGNTVAGEKCLTFCDQRPNRFTSLDVSYLPCYDVFENMKRCFFVEIRRKAEQKFSSSVKTSSRQLHSDDIQKEF</sequence>